<comment type="subcellular location">
    <subcellularLocation>
        <location evidence="1">Membrane</location>
        <topology evidence="1">Single-pass membrane protein</topology>
    </subcellularLocation>
</comment>
<organism evidence="5 6">
    <name type="scientific">Sodalis ligni</name>
    <dbReference type="NCBI Taxonomy" id="2697027"/>
    <lineage>
        <taxon>Bacteria</taxon>
        <taxon>Pseudomonadati</taxon>
        <taxon>Pseudomonadota</taxon>
        <taxon>Gammaproteobacteria</taxon>
        <taxon>Enterobacterales</taxon>
        <taxon>Bruguierivoracaceae</taxon>
        <taxon>Sodalis</taxon>
    </lineage>
</organism>
<dbReference type="GO" id="GO:0016020">
    <property type="term" value="C:membrane"/>
    <property type="evidence" value="ECO:0007669"/>
    <property type="project" value="UniProtKB-SubCell"/>
</dbReference>
<evidence type="ECO:0000313" key="6">
    <source>
        <dbReference type="Proteomes" id="UP000294555"/>
    </source>
</evidence>
<dbReference type="NCBIfam" id="TIGR02532">
    <property type="entry name" value="IV_pilin_GFxxxE"/>
    <property type="match status" value="1"/>
</dbReference>
<name>A0A4R1NQ68_9GAMM</name>
<dbReference type="Gene3D" id="3.30.700.10">
    <property type="entry name" value="Glycoprotein, Type 4 Pilin"/>
    <property type="match status" value="1"/>
</dbReference>
<proteinExistence type="inferred from homology"/>
<keyword evidence="4" id="KW-0472">Membrane</keyword>
<comment type="similarity">
    <text evidence="2">Belongs to the N-Me-Phe pilin family.</text>
</comment>
<dbReference type="Pfam" id="PF07963">
    <property type="entry name" value="N_methyl"/>
    <property type="match status" value="1"/>
</dbReference>
<dbReference type="NCBIfam" id="NF007862">
    <property type="entry name" value="PRK10574.1"/>
    <property type="match status" value="1"/>
</dbReference>
<gene>
    <name evidence="5" type="ORF">EZJ58_4796</name>
</gene>
<comment type="caution">
    <text evidence="5">The sequence shown here is derived from an EMBL/GenBank/DDBJ whole genome shotgun (WGS) entry which is preliminary data.</text>
</comment>
<evidence type="ECO:0000313" key="5">
    <source>
        <dbReference type="EMBL" id="TCL06530.1"/>
    </source>
</evidence>
<dbReference type="AlphaFoldDB" id="A0A4R1NQ68"/>
<dbReference type="Proteomes" id="UP000294555">
    <property type="component" value="Unassembled WGS sequence"/>
</dbReference>
<evidence type="ECO:0000256" key="2">
    <source>
        <dbReference type="ARBA" id="ARBA00005233"/>
    </source>
</evidence>
<sequence>MNNQQGFTLVELMVVMAIIATLSAIGLPGYQRYLDNAALTDMLHMLSPYKSAVELCAMEHGDMEECRAGESGIPDGLSSRYVAGVEVSEGVIRLTGKQALEGLTLVLTPERHAGGLLWTRRCDAAGKGQHLQRPCQALFRFDGAKE</sequence>
<dbReference type="PANTHER" id="PTHR30093">
    <property type="entry name" value="GENERAL SECRETION PATHWAY PROTEIN G"/>
    <property type="match status" value="1"/>
</dbReference>
<dbReference type="RefSeq" id="WP_132926011.1">
    <property type="nucleotide sequence ID" value="NZ_SJOI01000001.1"/>
</dbReference>
<dbReference type="InterPro" id="IPR012902">
    <property type="entry name" value="N_methyl_site"/>
</dbReference>
<keyword evidence="3" id="KW-0488">Methylation</keyword>
<dbReference type="EMBL" id="SJOI01000001">
    <property type="protein sequence ID" value="TCL06530.1"/>
    <property type="molecule type" value="Genomic_DNA"/>
</dbReference>
<dbReference type="PROSITE" id="PS00409">
    <property type="entry name" value="PROKAR_NTER_METHYL"/>
    <property type="match status" value="1"/>
</dbReference>
<evidence type="ECO:0000256" key="3">
    <source>
        <dbReference type="ARBA" id="ARBA00022481"/>
    </source>
</evidence>
<feature type="transmembrane region" description="Helical" evidence="4">
    <location>
        <begin position="6"/>
        <end position="27"/>
    </location>
</feature>
<evidence type="ECO:0000256" key="1">
    <source>
        <dbReference type="ARBA" id="ARBA00004167"/>
    </source>
</evidence>
<dbReference type="GO" id="GO:0044096">
    <property type="term" value="C:type IV pilus"/>
    <property type="evidence" value="ECO:0007669"/>
    <property type="project" value="TreeGrafter"/>
</dbReference>
<keyword evidence="4" id="KW-0812">Transmembrane</keyword>
<dbReference type="OrthoDB" id="5918848at2"/>
<evidence type="ECO:0000256" key="4">
    <source>
        <dbReference type="SAM" id="Phobius"/>
    </source>
</evidence>
<dbReference type="InterPro" id="IPR045584">
    <property type="entry name" value="Pilin-like"/>
</dbReference>
<dbReference type="GO" id="GO:0043107">
    <property type="term" value="P:type IV pilus-dependent motility"/>
    <property type="evidence" value="ECO:0007669"/>
    <property type="project" value="TreeGrafter"/>
</dbReference>
<reference evidence="5 6" key="1">
    <citation type="submission" date="2019-02" db="EMBL/GenBank/DDBJ databases">
        <title>Investigation of anaerobic lignin degradation for improved lignocellulosic biofuels.</title>
        <authorList>
            <person name="Deangelis K."/>
        </authorList>
    </citation>
    <scope>NUCLEOTIDE SEQUENCE [LARGE SCALE GENOMIC DNA]</scope>
    <source>
        <strain evidence="5 6">159R</strain>
    </source>
</reference>
<accession>A0A4R1NQ68</accession>
<dbReference type="PANTHER" id="PTHR30093:SF34">
    <property type="entry name" value="PREPILIN PEPTIDASE-DEPENDENT PROTEIN D"/>
    <property type="match status" value="1"/>
</dbReference>
<keyword evidence="4" id="KW-1133">Transmembrane helix</keyword>
<protein>
    <submittedName>
        <fullName evidence="5">Prepilin peptidase dependent protein D</fullName>
    </submittedName>
</protein>
<keyword evidence="6" id="KW-1185">Reference proteome</keyword>
<dbReference type="SUPFAM" id="SSF54523">
    <property type="entry name" value="Pili subunits"/>
    <property type="match status" value="1"/>
</dbReference>